<evidence type="ECO:0000256" key="1">
    <source>
        <dbReference type="SAM" id="MobiDB-lite"/>
    </source>
</evidence>
<name>A0AAV3YGW7_9GAST</name>
<evidence type="ECO:0000313" key="3">
    <source>
        <dbReference type="Proteomes" id="UP000735302"/>
    </source>
</evidence>
<reference evidence="2 3" key="1">
    <citation type="journal article" date="2021" name="Elife">
        <title>Chloroplast acquisition without the gene transfer in kleptoplastic sea slugs, Plakobranchus ocellatus.</title>
        <authorList>
            <person name="Maeda T."/>
            <person name="Takahashi S."/>
            <person name="Yoshida T."/>
            <person name="Shimamura S."/>
            <person name="Takaki Y."/>
            <person name="Nagai Y."/>
            <person name="Toyoda A."/>
            <person name="Suzuki Y."/>
            <person name="Arimoto A."/>
            <person name="Ishii H."/>
            <person name="Satoh N."/>
            <person name="Nishiyama T."/>
            <person name="Hasebe M."/>
            <person name="Maruyama T."/>
            <person name="Minagawa J."/>
            <person name="Obokata J."/>
            <person name="Shigenobu S."/>
        </authorList>
    </citation>
    <scope>NUCLEOTIDE SEQUENCE [LARGE SCALE GENOMIC DNA]</scope>
</reference>
<organism evidence="2 3">
    <name type="scientific">Plakobranchus ocellatus</name>
    <dbReference type="NCBI Taxonomy" id="259542"/>
    <lineage>
        <taxon>Eukaryota</taxon>
        <taxon>Metazoa</taxon>
        <taxon>Spiralia</taxon>
        <taxon>Lophotrochozoa</taxon>
        <taxon>Mollusca</taxon>
        <taxon>Gastropoda</taxon>
        <taxon>Heterobranchia</taxon>
        <taxon>Euthyneura</taxon>
        <taxon>Panpulmonata</taxon>
        <taxon>Sacoglossa</taxon>
        <taxon>Placobranchoidea</taxon>
        <taxon>Plakobranchidae</taxon>
        <taxon>Plakobranchus</taxon>
    </lineage>
</organism>
<dbReference type="EMBL" id="BLXT01000981">
    <property type="protein sequence ID" value="GFN82425.1"/>
    <property type="molecule type" value="Genomic_DNA"/>
</dbReference>
<protein>
    <submittedName>
        <fullName evidence="2">Polycystin-1</fullName>
    </submittedName>
</protein>
<evidence type="ECO:0000313" key="2">
    <source>
        <dbReference type="EMBL" id="GFN82425.1"/>
    </source>
</evidence>
<comment type="caution">
    <text evidence="2">The sequence shown here is derived from an EMBL/GenBank/DDBJ whole genome shotgun (WGS) entry which is preliminary data.</text>
</comment>
<dbReference type="Proteomes" id="UP000735302">
    <property type="component" value="Unassembled WGS sequence"/>
</dbReference>
<proteinExistence type="predicted"/>
<keyword evidence="3" id="KW-1185">Reference proteome</keyword>
<feature type="compositionally biased region" description="Basic and acidic residues" evidence="1">
    <location>
        <begin position="65"/>
        <end position="87"/>
    </location>
</feature>
<feature type="region of interest" description="Disordered" evidence="1">
    <location>
        <begin position="51"/>
        <end position="87"/>
    </location>
</feature>
<dbReference type="AlphaFoldDB" id="A0AAV3YGW7"/>
<gene>
    <name evidence="2" type="ORF">PoB_000893100</name>
</gene>
<accession>A0AAV3YGW7</accession>
<sequence length="87" mass="9850">MPLITLMENSMYHKGSIRSRCRHNESPSKLIYGPVDRFIPDEGPGIHNACGYGRKSNVQQGKQPRKTEVKQEGGRKEELALEGARRE</sequence>